<name>A0ABS1DG06_9PROT</name>
<organism evidence="1 2">
    <name type="scientific">Rhodovibrio sodomensis</name>
    <dbReference type="NCBI Taxonomy" id="1088"/>
    <lineage>
        <taxon>Bacteria</taxon>
        <taxon>Pseudomonadati</taxon>
        <taxon>Pseudomonadota</taxon>
        <taxon>Alphaproteobacteria</taxon>
        <taxon>Rhodospirillales</taxon>
        <taxon>Rhodovibrionaceae</taxon>
        <taxon>Rhodovibrio</taxon>
    </lineage>
</organism>
<evidence type="ECO:0000313" key="1">
    <source>
        <dbReference type="EMBL" id="MBK1668330.1"/>
    </source>
</evidence>
<dbReference type="InterPro" id="IPR027417">
    <property type="entry name" value="P-loop_NTPase"/>
</dbReference>
<sequence length="246" mass="27208">MLAADLARALDPVTFARDAGITPDPWQADVLTSTSHKALLLCCRQSGKSTTTALCALHEATYSPRALILLLSPSQRQSSELFRKVMAFYSAIPGAPEIYQESAMRAEFVNGSRIIALPGSGQTVRGYSGASLVVIDEAAQVDDELLAAVRPMLATTRGRLIALSTPYGKRGWFYEAWRGAGDWQRICVTADDCPRISQEFLDEERAELGEWSFRQEYLCEFVDTEEQFFATDVIEAALSDEVQPLW</sequence>
<dbReference type="Gene3D" id="3.40.50.300">
    <property type="entry name" value="P-loop containing nucleotide triphosphate hydrolases"/>
    <property type="match status" value="1"/>
</dbReference>
<gene>
    <name evidence="1" type="ORF">CKO28_09815</name>
</gene>
<dbReference type="Proteomes" id="UP001296873">
    <property type="component" value="Unassembled WGS sequence"/>
</dbReference>
<dbReference type="Pfam" id="PF03237">
    <property type="entry name" value="Terminase_6N"/>
    <property type="match status" value="1"/>
</dbReference>
<dbReference type="SUPFAM" id="SSF52540">
    <property type="entry name" value="P-loop containing nucleoside triphosphate hydrolases"/>
    <property type="match status" value="1"/>
</dbReference>
<evidence type="ECO:0000313" key="2">
    <source>
        <dbReference type="Proteomes" id="UP001296873"/>
    </source>
</evidence>
<dbReference type="EMBL" id="NRRL01000021">
    <property type="protein sequence ID" value="MBK1668330.1"/>
    <property type="molecule type" value="Genomic_DNA"/>
</dbReference>
<accession>A0ABS1DG06</accession>
<keyword evidence="2" id="KW-1185">Reference proteome</keyword>
<proteinExistence type="predicted"/>
<comment type="caution">
    <text evidence="1">The sequence shown here is derived from an EMBL/GenBank/DDBJ whole genome shotgun (WGS) entry which is preliminary data.</text>
</comment>
<protein>
    <submittedName>
        <fullName evidence="1">Terminase</fullName>
    </submittedName>
</protein>
<reference evidence="1 2" key="1">
    <citation type="journal article" date="2020" name="Microorganisms">
        <title>Osmotic Adaptation and Compatible Solute Biosynthesis of Phototrophic Bacteria as Revealed from Genome Analyses.</title>
        <authorList>
            <person name="Imhoff J.F."/>
            <person name="Rahn T."/>
            <person name="Kunzel S."/>
            <person name="Keller A."/>
            <person name="Neulinger S.C."/>
        </authorList>
    </citation>
    <scope>NUCLEOTIDE SEQUENCE [LARGE SCALE GENOMIC DNA]</scope>
    <source>
        <strain evidence="1 2">DSM 9895</strain>
    </source>
</reference>
<dbReference type="RefSeq" id="WP_200340637.1">
    <property type="nucleotide sequence ID" value="NZ_NRRL01000021.1"/>
</dbReference>